<name>A0A923IZT8_CLOTT</name>
<comment type="similarity">
    <text evidence="2 17">Belongs to the class-I pyridine nucleotide-disulfide oxidoreductase family.</text>
</comment>
<feature type="binding site" evidence="15">
    <location>
        <position position="153"/>
    </location>
    <ligand>
        <name>FAD</name>
        <dbReference type="ChEBI" id="CHEBI:57692"/>
    </ligand>
</feature>
<dbReference type="Pfam" id="PF02852">
    <property type="entry name" value="Pyr_redox_dim"/>
    <property type="match status" value="1"/>
</dbReference>
<dbReference type="RefSeq" id="WP_035144382.1">
    <property type="nucleotide sequence ID" value="NZ_JAAZWO010000005.1"/>
</dbReference>
<keyword evidence="11" id="KW-1015">Disulfide bond</keyword>
<dbReference type="InterPro" id="IPR050151">
    <property type="entry name" value="Class-I_Pyr_Nuc-Dis_Oxidored"/>
</dbReference>
<evidence type="ECO:0000256" key="12">
    <source>
        <dbReference type="ARBA" id="ARBA00023284"/>
    </source>
</evidence>
<keyword evidence="15" id="KW-0547">Nucleotide-binding</keyword>
<feature type="binding site" evidence="15">
    <location>
        <position position="216"/>
    </location>
    <ligand>
        <name>FAD</name>
        <dbReference type="ChEBI" id="CHEBI:57692"/>
    </ligand>
</feature>
<keyword evidence="6 17" id="KW-0285">Flavoprotein</keyword>
<feature type="binding site" evidence="15">
    <location>
        <position position="411"/>
    </location>
    <ligand>
        <name>FAD</name>
        <dbReference type="ChEBI" id="CHEBI:57692"/>
    </ligand>
</feature>
<evidence type="ECO:0000256" key="14">
    <source>
        <dbReference type="PIRSR" id="PIRSR000350-2"/>
    </source>
</evidence>
<dbReference type="Pfam" id="PF00364">
    <property type="entry name" value="Biotin_lipoyl"/>
    <property type="match status" value="1"/>
</dbReference>
<dbReference type="SUPFAM" id="SSF51905">
    <property type="entry name" value="FAD/NAD(P)-binding domain"/>
    <property type="match status" value="1"/>
</dbReference>
<comment type="cofactor">
    <cofactor evidence="15 17">
        <name>FAD</name>
        <dbReference type="ChEBI" id="CHEBI:57692"/>
    </cofactor>
    <text evidence="15 17">Binds 1 FAD per subunit.</text>
</comment>
<dbReference type="PRINTS" id="PR00411">
    <property type="entry name" value="PNDRDTASEI"/>
</dbReference>
<dbReference type="GO" id="GO:0005737">
    <property type="term" value="C:cytoplasm"/>
    <property type="evidence" value="ECO:0007669"/>
    <property type="project" value="UniProtKB-SubCell"/>
</dbReference>
<protein>
    <recommendedName>
        <fullName evidence="4 17">Dihydrolipoyl dehydrogenase</fullName>
        <ecNumber evidence="3 17">1.8.1.4</ecNumber>
    </recommendedName>
</protein>
<organism evidence="19 20">
    <name type="scientific">Clostridium tetanomorphum</name>
    <dbReference type="NCBI Taxonomy" id="1553"/>
    <lineage>
        <taxon>Bacteria</taxon>
        <taxon>Bacillati</taxon>
        <taxon>Bacillota</taxon>
        <taxon>Clostridia</taxon>
        <taxon>Eubacteriales</taxon>
        <taxon>Clostridiaceae</taxon>
        <taxon>Clostridium</taxon>
    </lineage>
</organism>
<evidence type="ECO:0000256" key="3">
    <source>
        <dbReference type="ARBA" id="ARBA00012608"/>
    </source>
</evidence>
<dbReference type="Pfam" id="PF07992">
    <property type="entry name" value="Pyr_redox_2"/>
    <property type="match status" value="1"/>
</dbReference>
<keyword evidence="8 15" id="KW-0274">FAD</keyword>
<gene>
    <name evidence="19" type="primary">lpdA</name>
    <name evidence="19" type="ORF">HGG79_06095</name>
</gene>
<dbReference type="CDD" id="cd06849">
    <property type="entry name" value="lipoyl_domain"/>
    <property type="match status" value="1"/>
</dbReference>
<dbReference type="FunFam" id="3.30.390.30:FF:000001">
    <property type="entry name" value="Dihydrolipoyl dehydrogenase"/>
    <property type="match status" value="1"/>
</dbReference>
<dbReference type="Proteomes" id="UP000563151">
    <property type="component" value="Unassembled WGS sequence"/>
</dbReference>
<comment type="caution">
    <text evidence="19">The sequence shown here is derived from an EMBL/GenBank/DDBJ whole genome shotgun (WGS) entry which is preliminary data.</text>
</comment>
<evidence type="ECO:0000256" key="6">
    <source>
        <dbReference type="ARBA" id="ARBA00022630"/>
    </source>
</evidence>
<reference evidence="19 20" key="1">
    <citation type="submission" date="2020-04" db="EMBL/GenBank/DDBJ databases">
        <title>Genomic insights into acetone-butanol-ethanol (ABE) fermentation by sequencing solventogenic clostridia strains.</title>
        <authorList>
            <person name="Brown S."/>
        </authorList>
    </citation>
    <scope>NUCLEOTIDE SEQUENCE [LARGE SCALE GENOMIC DNA]</scope>
    <source>
        <strain evidence="19 20">DJ011</strain>
    </source>
</reference>
<evidence type="ECO:0000256" key="1">
    <source>
        <dbReference type="ARBA" id="ARBA00004496"/>
    </source>
</evidence>
<feature type="binding site" evidence="15">
    <location>
        <begin position="278"/>
        <end position="285"/>
    </location>
    <ligand>
        <name>NAD(+)</name>
        <dbReference type="ChEBI" id="CHEBI:57540"/>
    </ligand>
</feature>
<dbReference type="EC" id="1.8.1.4" evidence="3 17"/>
<dbReference type="GO" id="GO:0050660">
    <property type="term" value="F:flavin adenine dinucleotide binding"/>
    <property type="evidence" value="ECO:0007669"/>
    <property type="project" value="InterPro"/>
</dbReference>
<keyword evidence="9 17" id="KW-0560">Oxidoreductase</keyword>
<evidence type="ECO:0000256" key="8">
    <source>
        <dbReference type="ARBA" id="ARBA00022827"/>
    </source>
</evidence>
<dbReference type="SUPFAM" id="SSF51230">
    <property type="entry name" value="Single hybrid motif"/>
    <property type="match status" value="1"/>
</dbReference>
<dbReference type="Gene3D" id="3.30.390.30">
    <property type="match status" value="1"/>
</dbReference>
<dbReference type="SUPFAM" id="SSF55424">
    <property type="entry name" value="FAD/NAD-linked reductases, dimerisation (C-terminal) domain"/>
    <property type="match status" value="1"/>
</dbReference>
<dbReference type="InterPro" id="IPR000089">
    <property type="entry name" value="Biotin_lipoyl"/>
</dbReference>
<feature type="binding site" evidence="15">
    <location>
        <position position="369"/>
    </location>
    <ligand>
        <name>NAD(+)</name>
        <dbReference type="ChEBI" id="CHEBI:57540"/>
    </ligand>
</feature>
<dbReference type="InterPro" id="IPR023753">
    <property type="entry name" value="FAD/NAD-binding_dom"/>
</dbReference>
<keyword evidence="12 17" id="KW-0676">Redox-active center</keyword>
<dbReference type="InterPro" id="IPR016156">
    <property type="entry name" value="FAD/NAD-linked_Rdtase_dimer_sf"/>
</dbReference>
<dbReference type="PANTHER" id="PTHR22912">
    <property type="entry name" value="DISULFIDE OXIDOREDUCTASE"/>
    <property type="match status" value="1"/>
</dbReference>
<dbReference type="InterPro" id="IPR036188">
    <property type="entry name" value="FAD/NAD-bd_sf"/>
</dbReference>
<evidence type="ECO:0000256" key="13">
    <source>
        <dbReference type="ARBA" id="ARBA00049187"/>
    </source>
</evidence>
<dbReference type="InterPro" id="IPR006258">
    <property type="entry name" value="Lipoamide_DH"/>
</dbReference>
<evidence type="ECO:0000256" key="4">
    <source>
        <dbReference type="ARBA" id="ARBA00016961"/>
    </source>
</evidence>
<feature type="binding site" evidence="15">
    <location>
        <position position="301"/>
    </location>
    <ligand>
        <name>NAD(+)</name>
        <dbReference type="ChEBI" id="CHEBI:57540"/>
    </ligand>
</feature>
<evidence type="ECO:0000256" key="5">
    <source>
        <dbReference type="ARBA" id="ARBA00022490"/>
    </source>
</evidence>
<dbReference type="GO" id="GO:0004148">
    <property type="term" value="F:dihydrolipoyl dehydrogenase (NADH) activity"/>
    <property type="evidence" value="ECO:0007669"/>
    <property type="project" value="UniProtKB-EC"/>
</dbReference>
<dbReference type="Gene3D" id="3.50.50.60">
    <property type="entry name" value="FAD/NAD(P)-binding domain"/>
    <property type="match status" value="2"/>
</dbReference>
<comment type="miscellaneous">
    <text evidence="17">The active site is a redox-active disulfide bond.</text>
</comment>
<proteinExistence type="inferred from homology"/>
<evidence type="ECO:0000259" key="18">
    <source>
        <dbReference type="PROSITE" id="PS50968"/>
    </source>
</evidence>
<accession>A0A923IZT8</accession>
<feature type="domain" description="Lipoyl-binding" evidence="18">
    <location>
        <begin position="2"/>
        <end position="77"/>
    </location>
</feature>
<keyword evidence="20" id="KW-1185">Reference proteome</keyword>
<dbReference type="GO" id="GO:0006103">
    <property type="term" value="P:2-oxoglutarate metabolic process"/>
    <property type="evidence" value="ECO:0007669"/>
    <property type="project" value="TreeGrafter"/>
</dbReference>
<dbReference type="InterPro" id="IPR011053">
    <property type="entry name" value="Single_hybrid_motif"/>
</dbReference>
<dbReference type="Gene3D" id="2.40.50.100">
    <property type="match status" value="1"/>
</dbReference>
<dbReference type="AlphaFoldDB" id="A0A923IZT8"/>
<dbReference type="InterPro" id="IPR003016">
    <property type="entry name" value="2-oxoA_DH_lipoyl-BS"/>
</dbReference>
<evidence type="ECO:0000256" key="17">
    <source>
        <dbReference type="RuleBase" id="RU003692"/>
    </source>
</evidence>
<comment type="subcellular location">
    <subcellularLocation>
        <location evidence="1">Cytoplasm</location>
    </subcellularLocation>
</comment>
<comment type="catalytic activity">
    <reaction evidence="13 17">
        <text>N(6)-[(R)-dihydrolipoyl]-L-lysyl-[protein] + NAD(+) = N(6)-[(R)-lipoyl]-L-lysyl-[protein] + NADH + H(+)</text>
        <dbReference type="Rhea" id="RHEA:15045"/>
        <dbReference type="Rhea" id="RHEA-COMP:10474"/>
        <dbReference type="Rhea" id="RHEA-COMP:10475"/>
        <dbReference type="ChEBI" id="CHEBI:15378"/>
        <dbReference type="ChEBI" id="CHEBI:57540"/>
        <dbReference type="ChEBI" id="CHEBI:57945"/>
        <dbReference type="ChEBI" id="CHEBI:83099"/>
        <dbReference type="ChEBI" id="CHEBI:83100"/>
        <dbReference type="EC" id="1.8.1.4"/>
    </reaction>
</comment>
<keyword evidence="7" id="KW-0450">Lipoyl</keyword>
<dbReference type="PANTHER" id="PTHR22912:SF217">
    <property type="entry name" value="DIHYDROLIPOYL DEHYDROGENASE"/>
    <property type="match status" value="1"/>
</dbReference>
<evidence type="ECO:0000313" key="20">
    <source>
        <dbReference type="Proteomes" id="UP000563151"/>
    </source>
</evidence>
<feature type="binding site" evidence="15">
    <location>
        <begin position="241"/>
        <end position="243"/>
    </location>
    <ligand>
        <name>FAD</name>
        <dbReference type="ChEBI" id="CHEBI:57692"/>
    </ligand>
</feature>
<dbReference type="PROSITE" id="PS00076">
    <property type="entry name" value="PYRIDINE_REDOX_1"/>
    <property type="match status" value="1"/>
</dbReference>
<evidence type="ECO:0000256" key="15">
    <source>
        <dbReference type="PIRSR" id="PIRSR000350-3"/>
    </source>
</evidence>
<evidence type="ECO:0000256" key="10">
    <source>
        <dbReference type="ARBA" id="ARBA00023027"/>
    </source>
</evidence>
<evidence type="ECO:0000256" key="9">
    <source>
        <dbReference type="ARBA" id="ARBA00023002"/>
    </source>
</evidence>
<keyword evidence="5" id="KW-0963">Cytoplasm</keyword>
<dbReference type="EMBL" id="JAAZWO010000005">
    <property type="protein sequence ID" value="MBC2397347.1"/>
    <property type="molecule type" value="Genomic_DNA"/>
</dbReference>
<dbReference type="PROSITE" id="PS00189">
    <property type="entry name" value="LIPOYL"/>
    <property type="match status" value="1"/>
</dbReference>
<dbReference type="PROSITE" id="PS50968">
    <property type="entry name" value="BIOTINYL_LIPOYL"/>
    <property type="match status" value="1"/>
</dbReference>
<evidence type="ECO:0000313" key="19">
    <source>
        <dbReference type="EMBL" id="MBC2397347.1"/>
    </source>
</evidence>
<evidence type="ECO:0000256" key="7">
    <source>
        <dbReference type="ARBA" id="ARBA00022823"/>
    </source>
</evidence>
<sequence>MITEIKLEKLSPGTKEGKVGKVHKNIGDSIKVGDILLEVEGKKGNIPVKSKIEGKLTSIEVEEGSTVKIGDILMKLSNEDECEEFMCDKENFAVKLENRCCKKTLEGDIAIIGGGPGGYVAAIQGAKSGAKVILIEKDKVGGTCLNRGCIPTKALVRSAEVYNNVKNSEKFGIQVENYNIDMEKVLERKNRIVESLVSGIEYLLDKHKVTFIKGNGKLIDTTTLQVDEDIIVKAKNIVIATGSKTSYLPIKGAKLKNVITSEEALDLKKLPKKMVIVGGGVIGMEFAFIYANMGVEVYIVEYFNNILSALDEDIINKITNIAKEKGIKLYTGCKVEEILEGEGEECIVKFSQNGDFKYISCNSVLMSIGREPFFENIGIENLNIELNEKGKGIKVNNRLQTNIPNIYAIGDVTNKMQLAHVASHQGIIAIKNILGENKHMKYNAVPSVIFTEPEIATVGITEKIAKEENRNIETGKFPFSANGKAMTLGESRGFVKIIKDKDTGEIIGGSIIGPHASDLIGEVTLAISKGLSSEDIIEAIHAHPTTAEAIHEATLSTEGGAIHFAE</sequence>
<evidence type="ECO:0000256" key="2">
    <source>
        <dbReference type="ARBA" id="ARBA00007532"/>
    </source>
</evidence>
<dbReference type="InterPro" id="IPR001100">
    <property type="entry name" value="Pyr_nuc-diS_OxRdtase"/>
</dbReference>
<dbReference type="NCBIfam" id="TIGR01350">
    <property type="entry name" value="lipoamide_DH"/>
    <property type="match status" value="1"/>
</dbReference>
<dbReference type="InterPro" id="IPR004099">
    <property type="entry name" value="Pyr_nucl-diS_OxRdtase_dimer"/>
</dbReference>
<evidence type="ECO:0000256" key="16">
    <source>
        <dbReference type="PIRSR" id="PIRSR000350-4"/>
    </source>
</evidence>
<feature type="disulfide bond" description="Redox-active" evidence="16">
    <location>
        <begin position="144"/>
        <end position="149"/>
    </location>
</feature>
<dbReference type="PRINTS" id="PR00368">
    <property type="entry name" value="FADPNR"/>
</dbReference>
<dbReference type="PIRSF" id="PIRSF000350">
    <property type="entry name" value="Mercury_reductase_MerA"/>
    <property type="match status" value="1"/>
</dbReference>
<evidence type="ECO:0000256" key="11">
    <source>
        <dbReference type="ARBA" id="ARBA00023157"/>
    </source>
</evidence>
<keyword evidence="10 15" id="KW-0520">NAD</keyword>
<dbReference type="InterPro" id="IPR012999">
    <property type="entry name" value="Pyr_OxRdtase_I_AS"/>
</dbReference>
<feature type="active site" description="Proton acceptor" evidence="14">
    <location>
        <position position="543"/>
    </location>
</feature>